<feature type="transmembrane region" description="Helical" evidence="1">
    <location>
        <begin position="466"/>
        <end position="485"/>
    </location>
</feature>
<feature type="transmembrane region" description="Helical" evidence="1">
    <location>
        <begin position="65"/>
        <end position="87"/>
    </location>
</feature>
<gene>
    <name evidence="2" type="ORF">JF543_06910</name>
</gene>
<evidence type="ECO:0000256" key="1">
    <source>
        <dbReference type="SAM" id="Phobius"/>
    </source>
</evidence>
<dbReference type="EMBL" id="JAEMWU010000001">
    <property type="protein sequence ID" value="MBN8205688.1"/>
    <property type="molecule type" value="Genomic_DNA"/>
</dbReference>
<dbReference type="InterPro" id="IPR046671">
    <property type="entry name" value="DUF6541"/>
</dbReference>
<reference evidence="2" key="1">
    <citation type="submission" date="2020-12" db="EMBL/GenBank/DDBJ databases">
        <title>PHA producing bacteria isolated from mangrove.</title>
        <authorList>
            <person name="Zheng W."/>
            <person name="Yu S."/>
            <person name="Huang Y."/>
        </authorList>
    </citation>
    <scope>NUCLEOTIDE SEQUENCE</scope>
    <source>
        <strain evidence="2">GN8-5</strain>
    </source>
</reference>
<feature type="transmembrane region" description="Helical" evidence="1">
    <location>
        <begin position="393"/>
        <end position="411"/>
    </location>
</feature>
<dbReference type="AlphaFoldDB" id="A0A939IVH9"/>
<feature type="transmembrane region" description="Helical" evidence="1">
    <location>
        <begin position="320"/>
        <end position="338"/>
    </location>
</feature>
<feature type="transmembrane region" description="Helical" evidence="1">
    <location>
        <begin position="295"/>
        <end position="313"/>
    </location>
</feature>
<dbReference type="RefSeq" id="WP_206823434.1">
    <property type="nucleotide sequence ID" value="NZ_CP063379.1"/>
</dbReference>
<name>A0A939IVH9_9MICO</name>
<keyword evidence="1" id="KW-1133">Transmembrane helix</keyword>
<feature type="transmembrane region" description="Helical" evidence="1">
    <location>
        <begin position="368"/>
        <end position="386"/>
    </location>
</feature>
<evidence type="ECO:0000313" key="3">
    <source>
        <dbReference type="Proteomes" id="UP000664385"/>
    </source>
</evidence>
<proteinExistence type="predicted"/>
<feature type="transmembrane region" description="Helical" evidence="1">
    <location>
        <begin position="99"/>
        <end position="118"/>
    </location>
</feature>
<feature type="transmembrane region" description="Helical" evidence="1">
    <location>
        <begin position="6"/>
        <end position="30"/>
    </location>
</feature>
<sequence>MILDWVAQLPVLGLGAAVVFLPGLAALWFVGMRGLALAAFAPVVSVAVTAAAAIVYGVAGVPWSILTWLLAVVVAVGAAALVGRWAPGRLVTDAGPTPRWVLPVALVLGAAFTTWRLIAYIQAPDAISQTNDAVFHLNALRFILETGDASSLHVSQVIGGRGFYPAAWHALAALVAMATGVEIAIVVNMLTLVIGAGIWTLGIAWLALTVTRSTAVAALAAILAGALQVFPLLLFQWGVLYPNALSTAMLPAAVVVVLTIPDWVGTAKRAATVVRIVLLVGVAAVALLLSQPSGLLPWAAMLVVWATSQLVLLRIRRGALVLALLGSWLALGVMWVLLSRSTSGSHWPPFRGKAEAVLDVLLNGHLRIPFAYAISALMIVGLVECVRRVHLRWFAGVWLGVSALYVLVASAGRDIFREDVLGAWYADPYRISALSAVVVIPLAAIGADALIGWAVRAWRPNTGKGATAVIGIAAASVLMIVLVLVRPVAMPAVTQDSFDRDSRYLMTNDSFLDPDERTLLERLDENVPGDARVLANPSTGSGFGYMLSGIDVYPRTWSWPGNAAWQTLATRLRFAAEDPEVCDALAEYNYPEFVLDFGPGEAGPGRYRAGGMTEFEGQAGFELVDEVGDVSLWRITACAQ</sequence>
<accession>A0A939IVH9</accession>
<feature type="transmembrane region" description="Helical" evidence="1">
    <location>
        <begin position="272"/>
        <end position="289"/>
    </location>
</feature>
<dbReference type="Pfam" id="PF20176">
    <property type="entry name" value="DUF6541"/>
    <property type="match status" value="1"/>
</dbReference>
<protein>
    <submittedName>
        <fullName evidence="2">Uncharacterized protein</fullName>
    </submittedName>
</protein>
<feature type="transmembrane region" description="Helical" evidence="1">
    <location>
        <begin position="431"/>
        <end position="454"/>
    </location>
</feature>
<dbReference type="Proteomes" id="UP000664385">
    <property type="component" value="Unassembled WGS sequence"/>
</dbReference>
<organism evidence="2 3">
    <name type="scientific">Microbacterium esteraromaticum</name>
    <dbReference type="NCBI Taxonomy" id="57043"/>
    <lineage>
        <taxon>Bacteria</taxon>
        <taxon>Bacillati</taxon>
        <taxon>Actinomycetota</taxon>
        <taxon>Actinomycetes</taxon>
        <taxon>Micrococcales</taxon>
        <taxon>Microbacteriaceae</taxon>
        <taxon>Microbacterium</taxon>
    </lineage>
</organism>
<feature type="transmembrane region" description="Helical" evidence="1">
    <location>
        <begin position="215"/>
        <end position="234"/>
    </location>
</feature>
<keyword evidence="1" id="KW-0812">Transmembrane</keyword>
<feature type="transmembrane region" description="Helical" evidence="1">
    <location>
        <begin position="240"/>
        <end position="260"/>
    </location>
</feature>
<feature type="transmembrane region" description="Helical" evidence="1">
    <location>
        <begin position="37"/>
        <end position="59"/>
    </location>
</feature>
<comment type="caution">
    <text evidence="2">The sequence shown here is derived from an EMBL/GenBank/DDBJ whole genome shotgun (WGS) entry which is preliminary data.</text>
</comment>
<feature type="transmembrane region" description="Helical" evidence="1">
    <location>
        <begin position="183"/>
        <end position="208"/>
    </location>
</feature>
<evidence type="ECO:0000313" key="2">
    <source>
        <dbReference type="EMBL" id="MBN8205688.1"/>
    </source>
</evidence>
<keyword evidence="1" id="KW-0472">Membrane</keyword>